<dbReference type="Proteomes" id="UP000078561">
    <property type="component" value="Unassembled WGS sequence"/>
</dbReference>
<name>A0A163K6G5_ABSGL</name>
<evidence type="ECO:0000256" key="2">
    <source>
        <dbReference type="ARBA" id="ARBA00010992"/>
    </source>
</evidence>
<dbReference type="OrthoDB" id="4142200at2759"/>
<feature type="domain" description="Major facilitator superfamily (MFS) profile" evidence="10">
    <location>
        <begin position="13"/>
        <end position="456"/>
    </location>
</feature>
<keyword evidence="12" id="KW-1185">Reference proteome</keyword>
<dbReference type="EMBL" id="LT554895">
    <property type="protein sequence ID" value="SAM08486.1"/>
    <property type="molecule type" value="Genomic_DNA"/>
</dbReference>
<dbReference type="PANTHER" id="PTHR48022:SF2">
    <property type="entry name" value="PLASTIDIC GLUCOSE TRANSPORTER 4"/>
    <property type="match status" value="1"/>
</dbReference>
<dbReference type="AlphaFoldDB" id="A0A163K6G5"/>
<evidence type="ECO:0000256" key="5">
    <source>
        <dbReference type="ARBA" id="ARBA00022989"/>
    </source>
</evidence>
<feature type="transmembrane region" description="Helical" evidence="9">
    <location>
        <begin position="298"/>
        <end position="321"/>
    </location>
</feature>
<evidence type="ECO:0000256" key="8">
    <source>
        <dbReference type="SAM" id="MobiDB-lite"/>
    </source>
</evidence>
<comment type="similarity">
    <text evidence="2 7">Belongs to the major facilitator superfamily. Sugar transporter (TC 2.A.1.1) family.</text>
</comment>
<organism evidence="11">
    <name type="scientific">Absidia glauca</name>
    <name type="common">Pin mould</name>
    <dbReference type="NCBI Taxonomy" id="4829"/>
    <lineage>
        <taxon>Eukaryota</taxon>
        <taxon>Fungi</taxon>
        <taxon>Fungi incertae sedis</taxon>
        <taxon>Mucoromycota</taxon>
        <taxon>Mucoromycotina</taxon>
        <taxon>Mucoromycetes</taxon>
        <taxon>Mucorales</taxon>
        <taxon>Cunninghamellaceae</taxon>
        <taxon>Absidia</taxon>
    </lineage>
</organism>
<dbReference type="InterPro" id="IPR036259">
    <property type="entry name" value="MFS_trans_sf"/>
</dbReference>
<evidence type="ECO:0000256" key="9">
    <source>
        <dbReference type="SAM" id="Phobius"/>
    </source>
</evidence>
<feature type="transmembrane region" description="Helical" evidence="9">
    <location>
        <begin position="367"/>
        <end position="389"/>
    </location>
</feature>
<evidence type="ECO:0000259" key="10">
    <source>
        <dbReference type="PROSITE" id="PS50850"/>
    </source>
</evidence>
<evidence type="ECO:0000256" key="7">
    <source>
        <dbReference type="RuleBase" id="RU003346"/>
    </source>
</evidence>
<reference evidence="11" key="1">
    <citation type="submission" date="2016-04" db="EMBL/GenBank/DDBJ databases">
        <authorList>
            <person name="Evans L.H."/>
            <person name="Alamgir A."/>
            <person name="Owens N."/>
            <person name="Weber N.D."/>
            <person name="Virtaneva K."/>
            <person name="Barbian K."/>
            <person name="Babar A."/>
            <person name="Rosenke K."/>
        </authorList>
    </citation>
    <scope>NUCLEOTIDE SEQUENCE [LARGE SCALE GENOMIC DNA]</scope>
    <source>
        <strain evidence="11">CBS 101.48</strain>
    </source>
</reference>
<feature type="transmembrane region" description="Helical" evidence="9">
    <location>
        <begin position="432"/>
        <end position="452"/>
    </location>
</feature>
<keyword evidence="4 9" id="KW-0812">Transmembrane</keyword>
<dbReference type="InterPro" id="IPR020846">
    <property type="entry name" value="MFS_dom"/>
</dbReference>
<feature type="transmembrane region" description="Helical" evidence="9">
    <location>
        <begin position="263"/>
        <end position="286"/>
    </location>
</feature>
<evidence type="ECO:0000256" key="1">
    <source>
        <dbReference type="ARBA" id="ARBA00004141"/>
    </source>
</evidence>
<dbReference type="GO" id="GO:0005351">
    <property type="term" value="F:carbohydrate:proton symporter activity"/>
    <property type="evidence" value="ECO:0007669"/>
    <property type="project" value="TreeGrafter"/>
</dbReference>
<proteinExistence type="inferred from homology"/>
<sequence length="549" mass="60257">MIHLKGKVLFKASTTLAATGFLLFGYDQGVMSGIITNDHWIALMGNPSAAIVGSVVALYEIGCMFGALSCGKIGDKIGRRRTIRIGSVILIVGAVLQTAMIDLTMAIISRIITGIGNGMITATVPVYQSEVAPPTSRGSDIAYECTLLVIGMSMAYWLEFGLYYVGGEFAWRFPLAFQIIFAVILLLGTFILPETPRWLISKDRYEDAKVVLARLWTNEDTAHPRCIAEFEEIRDGIELERRMGESSYKELFSKGKFNNRYRVCLGMLSQIIQQLSGINATTYYLTTVFKQAGFSTPMAMMFGGVDTIVYFIGSLFPVFFVERVGRRAIMLWGLVGQAVTLVCLAGCQKAGLDYKSGAISTPGGDAGAAAFTMLYNFTFGASWLGMAWLYPAEIFSTSMRAKGNSMSTAANWLGNFIVAEITPVLFESISFWTYILFAFLNVAFIPMVYFWFPETKGLTLEQIEVLFATAEVKADALSIQEHHHHHPASVGSHGNFDLEKVEFDSSHVEKVEQDNGSSSGDGGHASDSGNEGEKNTSHQTQQNNNKVDQ</sequence>
<dbReference type="FunFam" id="1.20.1250.20:FF:000090">
    <property type="entry name" value="MFS sugar transporter, putative"/>
    <property type="match status" value="1"/>
</dbReference>
<dbReference type="PRINTS" id="PR00171">
    <property type="entry name" value="SUGRTRNSPORT"/>
</dbReference>
<dbReference type="FunCoup" id="A0A163K6G5">
    <property type="interactions" value="409"/>
</dbReference>
<dbReference type="NCBIfam" id="TIGR00879">
    <property type="entry name" value="SP"/>
    <property type="match status" value="1"/>
</dbReference>
<keyword evidence="5 9" id="KW-1133">Transmembrane helix</keyword>
<dbReference type="STRING" id="4829.A0A163K6G5"/>
<comment type="subcellular location">
    <subcellularLocation>
        <location evidence="1">Membrane</location>
        <topology evidence="1">Multi-pass membrane protein</topology>
    </subcellularLocation>
</comment>
<dbReference type="InterPro" id="IPR005829">
    <property type="entry name" value="Sugar_transporter_CS"/>
</dbReference>
<dbReference type="Gene3D" id="1.20.1250.20">
    <property type="entry name" value="MFS general substrate transporter like domains"/>
    <property type="match status" value="1"/>
</dbReference>
<evidence type="ECO:0000313" key="12">
    <source>
        <dbReference type="Proteomes" id="UP000078561"/>
    </source>
</evidence>
<dbReference type="PANTHER" id="PTHR48022">
    <property type="entry name" value="PLASTIDIC GLUCOSE TRANSPORTER 4"/>
    <property type="match status" value="1"/>
</dbReference>
<dbReference type="PROSITE" id="PS00217">
    <property type="entry name" value="SUGAR_TRANSPORT_2"/>
    <property type="match status" value="1"/>
</dbReference>
<feature type="transmembrane region" description="Helical" evidence="9">
    <location>
        <begin position="48"/>
        <end position="70"/>
    </location>
</feature>
<accession>A0A163K6G5</accession>
<feature type="transmembrane region" description="Helical" evidence="9">
    <location>
        <begin position="328"/>
        <end position="347"/>
    </location>
</feature>
<evidence type="ECO:0000256" key="6">
    <source>
        <dbReference type="ARBA" id="ARBA00023136"/>
    </source>
</evidence>
<dbReference type="InParanoid" id="A0A163K6G5"/>
<dbReference type="InterPro" id="IPR050360">
    <property type="entry name" value="MFS_Sugar_Transporters"/>
</dbReference>
<keyword evidence="6 9" id="KW-0472">Membrane</keyword>
<feature type="transmembrane region" description="Helical" evidence="9">
    <location>
        <begin position="107"/>
        <end position="129"/>
    </location>
</feature>
<evidence type="ECO:0000256" key="3">
    <source>
        <dbReference type="ARBA" id="ARBA00022448"/>
    </source>
</evidence>
<feature type="transmembrane region" description="Helical" evidence="9">
    <location>
        <begin position="409"/>
        <end position="426"/>
    </location>
</feature>
<dbReference type="Pfam" id="PF00083">
    <property type="entry name" value="Sugar_tr"/>
    <property type="match status" value="1"/>
</dbReference>
<dbReference type="InterPro" id="IPR005828">
    <property type="entry name" value="MFS_sugar_transport-like"/>
</dbReference>
<feature type="transmembrane region" description="Helical" evidence="9">
    <location>
        <begin position="82"/>
        <end position="101"/>
    </location>
</feature>
<feature type="transmembrane region" description="Helical" evidence="9">
    <location>
        <begin position="141"/>
        <end position="158"/>
    </location>
</feature>
<evidence type="ECO:0000256" key="4">
    <source>
        <dbReference type="ARBA" id="ARBA00022692"/>
    </source>
</evidence>
<dbReference type="SUPFAM" id="SSF103473">
    <property type="entry name" value="MFS general substrate transporter"/>
    <property type="match status" value="1"/>
</dbReference>
<dbReference type="GO" id="GO:0016020">
    <property type="term" value="C:membrane"/>
    <property type="evidence" value="ECO:0007669"/>
    <property type="project" value="UniProtKB-SubCell"/>
</dbReference>
<dbReference type="OMA" id="CIGGCQK"/>
<dbReference type="InterPro" id="IPR003663">
    <property type="entry name" value="Sugar/inositol_transpt"/>
</dbReference>
<dbReference type="PROSITE" id="PS50850">
    <property type="entry name" value="MFS"/>
    <property type="match status" value="1"/>
</dbReference>
<protein>
    <recommendedName>
        <fullName evidence="10">Major facilitator superfamily (MFS) profile domain-containing protein</fullName>
    </recommendedName>
</protein>
<feature type="compositionally biased region" description="Polar residues" evidence="8">
    <location>
        <begin position="537"/>
        <end position="549"/>
    </location>
</feature>
<feature type="region of interest" description="Disordered" evidence="8">
    <location>
        <begin position="505"/>
        <end position="549"/>
    </location>
</feature>
<gene>
    <name evidence="11" type="primary">ABSGL_14149.1 scaffold 14385</name>
</gene>
<keyword evidence="3 7" id="KW-0813">Transport</keyword>
<evidence type="ECO:0000313" key="11">
    <source>
        <dbReference type="EMBL" id="SAM08486.1"/>
    </source>
</evidence>
<feature type="transmembrane region" description="Helical" evidence="9">
    <location>
        <begin position="170"/>
        <end position="192"/>
    </location>
</feature>